<dbReference type="InParanoid" id="E4X9N9"/>
<dbReference type="SMART" id="SM00382">
    <property type="entry name" value="AAA"/>
    <property type="match status" value="1"/>
</dbReference>
<dbReference type="EMBL" id="FN653031">
    <property type="protein sequence ID" value="CBY08451.1"/>
    <property type="molecule type" value="Genomic_DNA"/>
</dbReference>
<organism evidence="10">
    <name type="scientific">Oikopleura dioica</name>
    <name type="common">Tunicate</name>
    <dbReference type="NCBI Taxonomy" id="34765"/>
    <lineage>
        <taxon>Eukaryota</taxon>
        <taxon>Metazoa</taxon>
        <taxon>Chordata</taxon>
        <taxon>Tunicata</taxon>
        <taxon>Appendicularia</taxon>
        <taxon>Copelata</taxon>
        <taxon>Oikopleuridae</taxon>
        <taxon>Oikopleura</taxon>
    </lineage>
</organism>
<dbReference type="PANTHER" id="PTHR43134">
    <property type="entry name" value="SIGNAL RECOGNITION PARTICLE RECEPTOR SUBUNIT ALPHA"/>
    <property type="match status" value="1"/>
</dbReference>
<dbReference type="FunFam" id="3.40.50.300:FF:000188">
    <property type="entry name" value="signal recognition particle receptor subunit alpha"/>
    <property type="match status" value="1"/>
</dbReference>
<evidence type="ECO:0000256" key="8">
    <source>
        <dbReference type="SAM" id="MobiDB-lite"/>
    </source>
</evidence>
<evidence type="ECO:0000313" key="10">
    <source>
        <dbReference type="EMBL" id="CBY08451.1"/>
    </source>
</evidence>
<evidence type="ECO:0000256" key="7">
    <source>
        <dbReference type="ARBA" id="ARBA00023170"/>
    </source>
</evidence>
<proteinExistence type="inferred from homology"/>
<dbReference type="InterPro" id="IPR011012">
    <property type="entry name" value="Longin-like_dom_sf"/>
</dbReference>
<dbReference type="InterPro" id="IPR003593">
    <property type="entry name" value="AAA+_ATPase"/>
</dbReference>
<comment type="subcellular location">
    <subcellularLocation>
        <location evidence="1">Endoplasmic reticulum membrane</location>
        <topology evidence="1">Peripheral membrane protein</topology>
        <orientation evidence="1">Cytoplasmic side</orientation>
    </subcellularLocation>
</comment>
<dbReference type="SMART" id="SM00963">
    <property type="entry name" value="SRP54_N"/>
    <property type="match status" value="1"/>
</dbReference>
<dbReference type="Proteomes" id="UP000001307">
    <property type="component" value="Unassembled WGS sequence"/>
</dbReference>
<dbReference type="SUPFAM" id="SSF64356">
    <property type="entry name" value="SNARE-like"/>
    <property type="match status" value="1"/>
</dbReference>
<dbReference type="InterPro" id="IPR007222">
    <property type="entry name" value="Sig_recog_particle_rcpt_asu_N"/>
</dbReference>
<dbReference type="CDD" id="cd17876">
    <property type="entry name" value="SRalpha_C"/>
    <property type="match status" value="1"/>
</dbReference>
<dbReference type="Gene3D" id="1.20.120.140">
    <property type="entry name" value="Signal recognition particle SRP54, nucleotide-binding domain"/>
    <property type="match status" value="1"/>
</dbReference>
<evidence type="ECO:0000256" key="1">
    <source>
        <dbReference type="ARBA" id="ARBA00004397"/>
    </source>
</evidence>
<dbReference type="FunCoup" id="E4X9N9">
    <property type="interactions" value="583"/>
</dbReference>
<name>E4X9N9_OIKDI</name>
<dbReference type="GO" id="GO:0003924">
    <property type="term" value="F:GTPase activity"/>
    <property type="evidence" value="ECO:0007669"/>
    <property type="project" value="InterPro"/>
</dbReference>
<dbReference type="Gene3D" id="3.30.450.60">
    <property type="match status" value="1"/>
</dbReference>
<feature type="region of interest" description="Disordered" evidence="8">
    <location>
        <begin position="128"/>
        <end position="217"/>
    </location>
</feature>
<dbReference type="AlphaFoldDB" id="E4X9N9"/>
<dbReference type="PROSITE" id="PS00300">
    <property type="entry name" value="SRP54"/>
    <property type="match status" value="1"/>
</dbReference>
<keyword evidence="3" id="KW-0547">Nucleotide-binding</keyword>
<dbReference type="PANTHER" id="PTHR43134:SF1">
    <property type="entry name" value="SIGNAL RECOGNITION PARTICLE RECEPTOR SUBUNIT ALPHA"/>
    <property type="match status" value="1"/>
</dbReference>
<gene>
    <name evidence="10" type="ORF">GSOID_T00005022001</name>
</gene>
<keyword evidence="4" id="KW-0256">Endoplasmic reticulum</keyword>
<evidence type="ECO:0000256" key="2">
    <source>
        <dbReference type="ARBA" id="ARBA00008531"/>
    </source>
</evidence>
<comment type="similarity">
    <text evidence="2">Belongs to the GTP-binding SRP family.</text>
</comment>
<dbReference type="Pfam" id="PF02881">
    <property type="entry name" value="SRP54_N"/>
    <property type="match status" value="1"/>
</dbReference>
<keyword evidence="5" id="KW-0342">GTP-binding</keyword>
<evidence type="ECO:0000256" key="4">
    <source>
        <dbReference type="ARBA" id="ARBA00022824"/>
    </source>
</evidence>
<dbReference type="InterPro" id="IPR013822">
    <property type="entry name" value="Signal_recog_particl_SRP54_hlx"/>
</dbReference>
<dbReference type="SUPFAM" id="SSF52540">
    <property type="entry name" value="P-loop containing nucleoside triphosphate hydrolases"/>
    <property type="match status" value="1"/>
</dbReference>
<sequence>MLDFFSILSKGGLVLWYFQADLLKLDFQAAVNEMIKYALIDKNSGTFHYNKLALQSELDNEFDLVFIVGYQNFLQLTYIDKLLSEVKKRFRDMYKNRLEDGIAGHVETNFEGFDSLFKKTLAQVEYDSKNAAPKKPKSFQQSEKSSKTIKGSGLIETKEEKKQRELENKARNELDDEEIERNRELLRGKYNKTTSPKPAKKEKGKKKKEARKWPGEGTKEDFKALDYSKASLGDAPAMIKPTTEDKEAKGTMRGEVKGLVVEELDIDSNTSATSSSMLSMFKTLVSQKELTEASIDPILQKYKDNLISKNVASEIATKLISAVKNKLVGQTIGTFSSIKKAVFNGLEESLVQILTPRRRVDILRDVLHAKGEGRPYSITFCGVNGVGKSTNLAKICFWLVENGFRIMIAACDTFRAGAVEQLKTHVHRINGVHADSVKLFEQGYGKDPATIAMHAISAARDQGYDVCLIDTAGRMQDNEPLMRALAKLIAINRPDAVLFVGEALVGNDAIDQLTKFNKSLANHSQSNNPRLIDGIVLSKFDTIDDKVGAAISMTYTTGQPIVFIGTGQTYKDLNSLNPKAVVNLLLR</sequence>
<dbReference type="Gene3D" id="3.40.50.300">
    <property type="entry name" value="P-loop containing nucleotide triphosphate hydrolases"/>
    <property type="match status" value="1"/>
</dbReference>
<evidence type="ECO:0000256" key="3">
    <source>
        <dbReference type="ARBA" id="ARBA00022741"/>
    </source>
</evidence>
<dbReference type="Pfam" id="PF04086">
    <property type="entry name" value="SRP-alpha_N"/>
    <property type="match status" value="1"/>
</dbReference>
<evidence type="ECO:0000256" key="6">
    <source>
        <dbReference type="ARBA" id="ARBA00023136"/>
    </source>
</evidence>
<evidence type="ECO:0000313" key="11">
    <source>
        <dbReference type="Proteomes" id="UP000001307"/>
    </source>
</evidence>
<feature type="domain" description="SRP54-type proteins GTP-binding" evidence="9">
    <location>
        <begin position="560"/>
        <end position="573"/>
    </location>
</feature>
<dbReference type="CDD" id="cd14826">
    <property type="entry name" value="SR_alpha_SRX"/>
    <property type="match status" value="1"/>
</dbReference>
<protein>
    <recommendedName>
        <fullName evidence="9">SRP54-type proteins GTP-binding domain-containing protein</fullName>
    </recommendedName>
</protein>
<reference evidence="10" key="1">
    <citation type="journal article" date="2010" name="Science">
        <title>Plasticity of animal genome architecture unmasked by rapid evolution of a pelagic tunicate.</title>
        <authorList>
            <person name="Denoeud F."/>
            <person name="Henriet S."/>
            <person name="Mungpakdee S."/>
            <person name="Aury J.M."/>
            <person name="Da Silva C."/>
            <person name="Brinkmann H."/>
            <person name="Mikhaleva J."/>
            <person name="Olsen L.C."/>
            <person name="Jubin C."/>
            <person name="Canestro C."/>
            <person name="Bouquet J.M."/>
            <person name="Danks G."/>
            <person name="Poulain J."/>
            <person name="Campsteijn C."/>
            <person name="Adamski M."/>
            <person name="Cross I."/>
            <person name="Yadetie F."/>
            <person name="Muffato M."/>
            <person name="Louis A."/>
            <person name="Butcher S."/>
            <person name="Tsagkogeorga G."/>
            <person name="Konrad A."/>
            <person name="Singh S."/>
            <person name="Jensen M.F."/>
            <person name="Cong E.H."/>
            <person name="Eikeseth-Otteraa H."/>
            <person name="Noel B."/>
            <person name="Anthouard V."/>
            <person name="Porcel B.M."/>
            <person name="Kachouri-Lafond R."/>
            <person name="Nishino A."/>
            <person name="Ugolini M."/>
            <person name="Chourrout P."/>
            <person name="Nishida H."/>
            <person name="Aasland R."/>
            <person name="Huzurbazar S."/>
            <person name="Westhof E."/>
            <person name="Delsuc F."/>
            <person name="Lehrach H."/>
            <person name="Reinhardt R."/>
            <person name="Weissenbach J."/>
            <person name="Roy S.W."/>
            <person name="Artiguenave F."/>
            <person name="Postlethwait J.H."/>
            <person name="Manak J.R."/>
            <person name="Thompson E.M."/>
            <person name="Jaillon O."/>
            <person name="Du Pasquier L."/>
            <person name="Boudinot P."/>
            <person name="Liberles D.A."/>
            <person name="Volff J.N."/>
            <person name="Philippe H."/>
            <person name="Lenhard B."/>
            <person name="Roest Crollius H."/>
            <person name="Wincker P."/>
            <person name="Chourrout D."/>
        </authorList>
    </citation>
    <scope>NUCLEOTIDE SEQUENCE [LARGE SCALE GENOMIC DNA]</scope>
</reference>
<dbReference type="InterPro" id="IPR027417">
    <property type="entry name" value="P-loop_NTPase"/>
</dbReference>
<keyword evidence="7" id="KW-0675">Receptor</keyword>
<dbReference type="OrthoDB" id="1727884at2759"/>
<dbReference type="GO" id="GO:0006614">
    <property type="term" value="P:SRP-dependent cotranslational protein targeting to membrane"/>
    <property type="evidence" value="ECO:0007669"/>
    <property type="project" value="InterPro"/>
</dbReference>
<dbReference type="GO" id="GO:0006886">
    <property type="term" value="P:intracellular protein transport"/>
    <property type="evidence" value="ECO:0007669"/>
    <property type="project" value="InterPro"/>
</dbReference>
<dbReference type="GO" id="GO:0005047">
    <property type="term" value="F:signal recognition particle binding"/>
    <property type="evidence" value="ECO:0007669"/>
    <property type="project" value="InterPro"/>
</dbReference>
<accession>E4X9N9</accession>
<dbReference type="SMART" id="SM00962">
    <property type="entry name" value="SRP54"/>
    <property type="match status" value="1"/>
</dbReference>
<evidence type="ECO:0000256" key="5">
    <source>
        <dbReference type="ARBA" id="ARBA00023134"/>
    </source>
</evidence>
<feature type="compositionally biased region" description="Basic and acidic residues" evidence="8">
    <location>
        <begin position="156"/>
        <end position="173"/>
    </location>
</feature>
<evidence type="ECO:0000259" key="9">
    <source>
        <dbReference type="PROSITE" id="PS00300"/>
    </source>
</evidence>
<keyword evidence="6" id="KW-0472">Membrane</keyword>
<dbReference type="SUPFAM" id="SSF47364">
    <property type="entry name" value="Domain of the SRP/SRP receptor G-proteins"/>
    <property type="match status" value="1"/>
</dbReference>
<keyword evidence="11" id="KW-1185">Reference proteome</keyword>
<feature type="compositionally biased region" description="Basic residues" evidence="8">
    <location>
        <begin position="198"/>
        <end position="210"/>
    </location>
</feature>
<dbReference type="InterPro" id="IPR036225">
    <property type="entry name" value="SRP/SRP_N"/>
</dbReference>
<dbReference type="InterPro" id="IPR000897">
    <property type="entry name" value="SRP54_GTPase_dom"/>
</dbReference>
<dbReference type="GO" id="GO:0005785">
    <property type="term" value="C:signal recognition particle receptor complex"/>
    <property type="evidence" value="ECO:0007669"/>
    <property type="project" value="InterPro"/>
</dbReference>
<dbReference type="InterPro" id="IPR042101">
    <property type="entry name" value="SRP54_N_sf"/>
</dbReference>
<dbReference type="Pfam" id="PF00448">
    <property type="entry name" value="SRP54"/>
    <property type="match status" value="1"/>
</dbReference>
<dbReference type="GO" id="GO:0005525">
    <property type="term" value="F:GTP binding"/>
    <property type="evidence" value="ECO:0007669"/>
    <property type="project" value="UniProtKB-KW"/>
</dbReference>